<proteinExistence type="inferred from homology"/>
<name>A0A348AL40_9FIRM</name>
<gene>
    <name evidence="3" type="ORF">MAMMFC1_02473</name>
</gene>
<dbReference type="InterPro" id="IPR035093">
    <property type="entry name" value="RelE/ParE_toxin_dom_sf"/>
</dbReference>
<sequence>MTMVPFAIKLLTPARQDLYEIKQFIQQDRPLTARRVMEKIFQDIITLETLPEAGSVVYDKRLQMMGYRYWPVLDGKYIAFYVAYKSKRLVQIRRILSARQDYLPILRGKL</sequence>
<dbReference type="Pfam" id="PF05016">
    <property type="entry name" value="ParE_toxin"/>
    <property type="match status" value="1"/>
</dbReference>
<dbReference type="Proteomes" id="UP000276437">
    <property type="component" value="Chromosome"/>
</dbReference>
<organism evidence="3 4">
    <name type="scientific">Methylomusa anaerophila</name>
    <dbReference type="NCBI Taxonomy" id="1930071"/>
    <lineage>
        <taxon>Bacteria</taxon>
        <taxon>Bacillati</taxon>
        <taxon>Bacillota</taxon>
        <taxon>Negativicutes</taxon>
        <taxon>Selenomonadales</taxon>
        <taxon>Sporomusaceae</taxon>
        <taxon>Methylomusa</taxon>
    </lineage>
</organism>
<protein>
    <submittedName>
        <fullName evidence="3">Plasmid stabilisation system protein</fullName>
    </submittedName>
</protein>
<comment type="similarity">
    <text evidence="1">Belongs to the RelE toxin family.</text>
</comment>
<dbReference type="OrthoDB" id="3268478at2"/>
<dbReference type="PANTHER" id="PTHR33755:SF6">
    <property type="entry name" value="PLASMID STABILIZATION SYSTEM PROTEIN"/>
    <property type="match status" value="1"/>
</dbReference>
<keyword evidence="2" id="KW-1277">Toxin-antitoxin system</keyword>
<keyword evidence="4" id="KW-1185">Reference proteome</keyword>
<dbReference type="InterPro" id="IPR051803">
    <property type="entry name" value="TA_system_RelE-like_toxin"/>
</dbReference>
<accession>A0A348AL40</accession>
<dbReference type="AlphaFoldDB" id="A0A348AL40"/>
<evidence type="ECO:0000313" key="3">
    <source>
        <dbReference type="EMBL" id="BBB91788.1"/>
    </source>
</evidence>
<reference evidence="3 4" key="1">
    <citation type="journal article" date="2018" name="Int. J. Syst. Evol. Microbiol.">
        <title>Methylomusa anaerophila gen. nov., sp. nov., an anaerobic methanol-utilizing bacterium isolated from a microbial fuel cell.</title>
        <authorList>
            <person name="Amano N."/>
            <person name="Yamamuro A."/>
            <person name="Miyahara M."/>
            <person name="Kouzuma A."/>
            <person name="Abe T."/>
            <person name="Watanabe K."/>
        </authorList>
    </citation>
    <scope>NUCLEOTIDE SEQUENCE [LARGE SCALE GENOMIC DNA]</scope>
    <source>
        <strain evidence="3 4">MMFC1</strain>
    </source>
</reference>
<evidence type="ECO:0000256" key="2">
    <source>
        <dbReference type="ARBA" id="ARBA00022649"/>
    </source>
</evidence>
<dbReference type="Gene3D" id="3.30.2310.20">
    <property type="entry name" value="RelE-like"/>
    <property type="match status" value="1"/>
</dbReference>
<dbReference type="RefSeq" id="WP_126308768.1">
    <property type="nucleotide sequence ID" value="NZ_AP018449.1"/>
</dbReference>
<dbReference type="EMBL" id="AP018449">
    <property type="protein sequence ID" value="BBB91788.1"/>
    <property type="molecule type" value="Genomic_DNA"/>
</dbReference>
<dbReference type="InterPro" id="IPR007712">
    <property type="entry name" value="RelE/ParE_toxin"/>
</dbReference>
<evidence type="ECO:0000256" key="1">
    <source>
        <dbReference type="ARBA" id="ARBA00006226"/>
    </source>
</evidence>
<dbReference type="KEGG" id="mana:MAMMFC1_02473"/>
<dbReference type="PANTHER" id="PTHR33755">
    <property type="entry name" value="TOXIN PARE1-RELATED"/>
    <property type="match status" value="1"/>
</dbReference>
<evidence type="ECO:0000313" key="4">
    <source>
        <dbReference type="Proteomes" id="UP000276437"/>
    </source>
</evidence>